<evidence type="ECO:0000259" key="5">
    <source>
        <dbReference type="Pfam" id="PF05175"/>
    </source>
</evidence>
<dbReference type="InterPro" id="IPR002052">
    <property type="entry name" value="DNA_methylase_N6_adenine_CS"/>
</dbReference>
<evidence type="ECO:0000256" key="2">
    <source>
        <dbReference type="ARBA" id="ARBA00022603"/>
    </source>
</evidence>
<evidence type="ECO:0000256" key="1">
    <source>
        <dbReference type="ARBA" id="ARBA00006149"/>
    </source>
</evidence>
<keyword evidence="2 7" id="KW-0489">Methyltransferase</keyword>
<feature type="domain" description="DUF7059" evidence="6">
    <location>
        <begin position="27"/>
        <end position="109"/>
    </location>
</feature>
<dbReference type="CDD" id="cd02440">
    <property type="entry name" value="AdoMet_MTases"/>
    <property type="match status" value="1"/>
</dbReference>
<dbReference type="SUPFAM" id="SSF53335">
    <property type="entry name" value="S-adenosyl-L-methionine-dependent methyltransferases"/>
    <property type="match status" value="1"/>
</dbReference>
<dbReference type="GO" id="GO:0008168">
    <property type="term" value="F:methyltransferase activity"/>
    <property type="evidence" value="ECO:0007669"/>
    <property type="project" value="UniProtKB-KW"/>
</dbReference>
<accession>A0ABT9D7K4</accession>
<protein>
    <submittedName>
        <fullName evidence="7">Methyltransferase</fullName>
    </submittedName>
</protein>
<dbReference type="Proteomes" id="UP001232536">
    <property type="component" value="Unassembled WGS sequence"/>
</dbReference>
<evidence type="ECO:0000259" key="6">
    <source>
        <dbReference type="Pfam" id="PF23186"/>
    </source>
</evidence>
<evidence type="ECO:0000313" key="7">
    <source>
        <dbReference type="EMBL" id="MDO8106540.1"/>
    </source>
</evidence>
<comment type="caution">
    <text evidence="7">The sequence shown here is derived from an EMBL/GenBank/DDBJ whole genome shotgun (WGS) entry which is preliminary data.</text>
</comment>
<feature type="domain" description="Methyltransferase small" evidence="5">
    <location>
        <begin position="167"/>
        <end position="248"/>
    </location>
</feature>
<dbReference type="InterPro" id="IPR055487">
    <property type="entry name" value="DUF7059"/>
</dbReference>
<dbReference type="GO" id="GO:0032259">
    <property type="term" value="P:methylation"/>
    <property type="evidence" value="ECO:0007669"/>
    <property type="project" value="UniProtKB-KW"/>
</dbReference>
<comment type="similarity">
    <text evidence="1">Belongs to the eukaryotic/archaeal PrmC-related family.</text>
</comment>
<dbReference type="InterPro" id="IPR029063">
    <property type="entry name" value="SAM-dependent_MTases_sf"/>
</dbReference>
<dbReference type="PANTHER" id="PTHR45875:SF1">
    <property type="entry name" value="METHYLTRANSFERASE N6AMT1"/>
    <property type="match status" value="1"/>
</dbReference>
<evidence type="ECO:0000256" key="4">
    <source>
        <dbReference type="ARBA" id="ARBA00022691"/>
    </source>
</evidence>
<dbReference type="EMBL" id="JAUQYP010000001">
    <property type="protein sequence ID" value="MDO8106540.1"/>
    <property type="molecule type" value="Genomic_DNA"/>
</dbReference>
<evidence type="ECO:0000313" key="8">
    <source>
        <dbReference type="Proteomes" id="UP001232536"/>
    </source>
</evidence>
<dbReference type="RefSeq" id="WP_304600192.1">
    <property type="nucleotide sequence ID" value="NZ_JAUQYP010000001.1"/>
</dbReference>
<dbReference type="PROSITE" id="PS00092">
    <property type="entry name" value="N6_MTASE"/>
    <property type="match status" value="1"/>
</dbReference>
<gene>
    <name evidence="7" type="ORF">Q6348_04940</name>
</gene>
<reference evidence="7 8" key="1">
    <citation type="submission" date="2023-07" db="EMBL/GenBank/DDBJ databases">
        <title>Description of novel actinomycetes strains, isolated from tidal flat sediment.</title>
        <authorList>
            <person name="Lu C."/>
        </authorList>
    </citation>
    <scope>NUCLEOTIDE SEQUENCE [LARGE SCALE GENOMIC DNA]</scope>
    <source>
        <strain evidence="7 8">SYSU T00b441</strain>
    </source>
</reference>
<dbReference type="InterPro" id="IPR007848">
    <property type="entry name" value="Small_mtfrase_dom"/>
</dbReference>
<name>A0ABT9D7K4_9CELL</name>
<dbReference type="Pfam" id="PF23186">
    <property type="entry name" value="DUF7059"/>
    <property type="match status" value="1"/>
</dbReference>
<dbReference type="InterPro" id="IPR052190">
    <property type="entry name" value="Euk-Arch_PrmC-MTase"/>
</dbReference>
<sequence length="521" mass="54326">MTRDPAPLPAPPRLRAADIESLAADLAPYGAEDVEHRLGPLAAAALHREQPAAALLATRGPAQAGDALAAIVRCFVLGAETTRRALDTALPRCGSAGLERLGLIRSSGTAGQDAVRASVDLRPVDAVDHTGSTTWWVASDLGAMRTRGPLHAEHVLGVGGASVTLAGLTVRDRRARTLDLGTGCGIQALHAARHSEAVVATDVSPRALAYAAFNAALAGVELDLRAGSMLDPVRGEQFDLVVSNPPFVITPRSLTDDALPTYTYRDGGMAGDALVRALVTDVGGVLAPGGVAQLLGNWEHRTGEDWTERVGAWLDASGLDGWVVQREVLDPAEYAELWLRDGGALREQDPAAWDRTMTAWLADFAARGVDAVGLGFVVLRRPVGAVPTLRRLEEQRGAAPGPLGPHLADVLASHDLVTGLDDDTLLGLRLRTAADVTEERHLRPGASGPQAIVLRQGGGFGRTVPVDTALAGLVGACDGELTLGQLTGGLAAVLEVDLGSLRAELLGPVRQLVTDGFLQVV</sequence>
<dbReference type="Gene3D" id="3.40.50.150">
    <property type="entry name" value="Vaccinia Virus protein VP39"/>
    <property type="match status" value="1"/>
</dbReference>
<dbReference type="PANTHER" id="PTHR45875">
    <property type="entry name" value="METHYLTRANSFERASE N6AMT1"/>
    <property type="match status" value="1"/>
</dbReference>
<keyword evidence="8" id="KW-1185">Reference proteome</keyword>
<organism evidence="7 8">
    <name type="scientific">Actinotalea lenta</name>
    <dbReference type="NCBI Taxonomy" id="3064654"/>
    <lineage>
        <taxon>Bacteria</taxon>
        <taxon>Bacillati</taxon>
        <taxon>Actinomycetota</taxon>
        <taxon>Actinomycetes</taxon>
        <taxon>Micrococcales</taxon>
        <taxon>Cellulomonadaceae</taxon>
        <taxon>Actinotalea</taxon>
    </lineage>
</organism>
<evidence type="ECO:0000256" key="3">
    <source>
        <dbReference type="ARBA" id="ARBA00022679"/>
    </source>
</evidence>
<keyword evidence="3" id="KW-0808">Transferase</keyword>
<keyword evidence="4" id="KW-0949">S-adenosyl-L-methionine</keyword>
<proteinExistence type="inferred from homology"/>
<dbReference type="Pfam" id="PF05175">
    <property type="entry name" value="MTS"/>
    <property type="match status" value="1"/>
</dbReference>